<dbReference type="EMBL" id="CP019474">
    <property type="protein sequence ID" value="UQC78330.1"/>
    <property type="molecule type" value="Genomic_DNA"/>
</dbReference>
<evidence type="ECO:0000313" key="3">
    <source>
        <dbReference type="Proteomes" id="UP000830671"/>
    </source>
</evidence>
<organism evidence="2 3">
    <name type="scientific">Colletotrichum lupini</name>
    <dbReference type="NCBI Taxonomy" id="145971"/>
    <lineage>
        <taxon>Eukaryota</taxon>
        <taxon>Fungi</taxon>
        <taxon>Dikarya</taxon>
        <taxon>Ascomycota</taxon>
        <taxon>Pezizomycotina</taxon>
        <taxon>Sordariomycetes</taxon>
        <taxon>Hypocreomycetidae</taxon>
        <taxon>Glomerellales</taxon>
        <taxon>Glomerellaceae</taxon>
        <taxon>Colletotrichum</taxon>
        <taxon>Colletotrichum acutatum species complex</taxon>
    </lineage>
</organism>
<dbReference type="RefSeq" id="XP_049139967.1">
    <property type="nucleotide sequence ID" value="XM_049282824.1"/>
</dbReference>
<sequence>MSLSFRLVSATGPLPAMLVFPRPPPPHPNPQYILPIDSLLPAENKTEKRTTSKESGLVSPLLIGIALSSSRQCLILLLHAVGCVRPAWLASIITAAIFGNTKAERHSKAIDGSQPRRAPPSSSSSASLGHRPRNRRPYGCRSSLATYPHVSSVPIPIGNVASLSASDSSTVPARFSLLWNIRTLQLRLAWPSSVLSCRVLTVLVLDGHGQIIAQTAGYLGIPDLSQDGIMIPGIPSLRHAGLPEGQVGRAFRFANADHPACHASGHHRLGLVARVYCVQVEAHLLHDWESGTRAFWDVWDIRTWVSPPQLRPWPGYVASSLGVPPVPSRPNERRRKRGKESHHRTAHAASTVYGVPPLAYHNTPTRQVFLVLGLRARRLVEDSCGGAWPLSA</sequence>
<feature type="region of interest" description="Disordered" evidence="1">
    <location>
        <begin position="324"/>
        <end position="348"/>
    </location>
</feature>
<keyword evidence="3" id="KW-1185">Reference proteome</keyword>
<evidence type="ECO:0000313" key="2">
    <source>
        <dbReference type="EMBL" id="UQC78330.1"/>
    </source>
</evidence>
<dbReference type="Proteomes" id="UP000830671">
    <property type="component" value="Chromosome 2"/>
</dbReference>
<evidence type="ECO:0000256" key="1">
    <source>
        <dbReference type="SAM" id="MobiDB-lite"/>
    </source>
</evidence>
<gene>
    <name evidence="2" type="ORF">CLUP02_03807</name>
</gene>
<dbReference type="AlphaFoldDB" id="A0A9Q8SJI8"/>
<feature type="compositionally biased region" description="Basic residues" evidence="1">
    <location>
        <begin position="332"/>
        <end position="346"/>
    </location>
</feature>
<dbReference type="KEGG" id="clup:CLUP02_03807"/>
<feature type="compositionally biased region" description="Low complexity" evidence="1">
    <location>
        <begin position="115"/>
        <end position="127"/>
    </location>
</feature>
<accession>A0A9Q8SJI8</accession>
<reference evidence="2" key="1">
    <citation type="journal article" date="2021" name="Mol. Plant Microbe Interact.">
        <title>Complete Genome Sequence of the Plant-Pathogenic Fungus Colletotrichum lupini.</title>
        <authorList>
            <person name="Baroncelli R."/>
            <person name="Pensec F."/>
            <person name="Da Lio D."/>
            <person name="Boufleur T."/>
            <person name="Vicente I."/>
            <person name="Sarrocco S."/>
            <person name="Picot A."/>
            <person name="Baraldi E."/>
            <person name="Sukno S."/>
            <person name="Thon M."/>
            <person name="Le Floch G."/>
        </authorList>
    </citation>
    <scope>NUCLEOTIDE SEQUENCE</scope>
    <source>
        <strain evidence="2">IMI 504893</strain>
    </source>
</reference>
<feature type="region of interest" description="Disordered" evidence="1">
    <location>
        <begin position="106"/>
        <end position="134"/>
    </location>
</feature>
<dbReference type="GeneID" id="73337834"/>
<name>A0A9Q8SJI8_9PEZI</name>
<proteinExistence type="predicted"/>
<protein>
    <submittedName>
        <fullName evidence="2">Uncharacterized protein</fullName>
    </submittedName>
</protein>